<organism evidence="2 3">
    <name type="scientific">Vibrio anguillarum</name>
    <name type="common">Listonella anguillarum</name>
    <dbReference type="NCBI Taxonomy" id="55601"/>
    <lineage>
        <taxon>Bacteria</taxon>
        <taxon>Pseudomonadati</taxon>
        <taxon>Pseudomonadota</taxon>
        <taxon>Gammaproteobacteria</taxon>
        <taxon>Vibrionales</taxon>
        <taxon>Vibrionaceae</taxon>
        <taxon>Vibrio</taxon>
    </lineage>
</organism>
<proteinExistence type="predicted"/>
<dbReference type="Pfam" id="PF13542">
    <property type="entry name" value="HTH_Tnp_ISL3"/>
    <property type="match status" value="1"/>
</dbReference>
<name>A0ABR9ZE97_VIBAN</name>
<feature type="domain" description="Transposase IS204/IS1001/IS1096/IS1165 helix-turn-helix" evidence="1">
    <location>
        <begin position="63"/>
        <end position="111"/>
    </location>
</feature>
<reference evidence="2 3" key="1">
    <citation type="journal article" date="2021" name="PeerJ">
        <title>Analysis of 44 Vibrio anguillarum genomes reveals high genetic diversity.</title>
        <authorList>
            <person name="Hansen M.J."/>
            <person name="Dalsgaard I."/>
        </authorList>
    </citation>
    <scope>NUCLEOTIDE SEQUENCE [LARGE SCALE GENOMIC DNA]</scope>
    <source>
        <strain evidence="2 3">040915-1/1B</strain>
    </source>
</reference>
<gene>
    <name evidence="2" type="ORF">EAY46_25580</name>
</gene>
<evidence type="ECO:0000313" key="2">
    <source>
        <dbReference type="EMBL" id="MBF4376356.1"/>
    </source>
</evidence>
<protein>
    <submittedName>
        <fullName evidence="2">ISL3 family transposase</fullName>
    </submittedName>
</protein>
<sequence>HSVLVKCKRDRRCKVVDPETGAPRTVDHYVHRRLSDLPVSGRPCVIEIELAQTRDRLGRRLIEATDFVDKGSRYTKRFCHFISGLCRYMSIHAVSKHLDIRWETVKNIDKAFLLSTLPALEPK</sequence>
<comment type="caution">
    <text evidence="2">The sequence shown here is derived from an EMBL/GenBank/DDBJ whole genome shotgun (WGS) entry which is preliminary data.</text>
</comment>
<evidence type="ECO:0000259" key="1">
    <source>
        <dbReference type="Pfam" id="PF13542"/>
    </source>
</evidence>
<keyword evidence="3" id="KW-1185">Reference proteome</keyword>
<dbReference type="EMBL" id="RDPI01000737">
    <property type="protein sequence ID" value="MBF4376356.1"/>
    <property type="molecule type" value="Genomic_DNA"/>
</dbReference>
<dbReference type="RefSeq" id="WP_194664668.1">
    <property type="nucleotide sequence ID" value="NZ_RDPI01000737.1"/>
</dbReference>
<feature type="non-terminal residue" evidence="2">
    <location>
        <position position="1"/>
    </location>
</feature>
<evidence type="ECO:0000313" key="3">
    <source>
        <dbReference type="Proteomes" id="UP000726136"/>
    </source>
</evidence>
<feature type="non-terminal residue" evidence="2">
    <location>
        <position position="123"/>
    </location>
</feature>
<accession>A0ABR9ZE97</accession>
<dbReference type="Proteomes" id="UP000726136">
    <property type="component" value="Unassembled WGS sequence"/>
</dbReference>
<dbReference type="InterPro" id="IPR032877">
    <property type="entry name" value="Transposase_HTH"/>
</dbReference>